<sequence>MFFRGNKRQLILRVGFPKFGGIAPLYCLIVDDMITFLCHESLEFGILLKELKYEVFALVGSELRHNPIPSIDNTEGEKLLLFFFKSVPHFSSWTIWGSRPVFLIETPPLLYGVELDDSGRPSPEPAALISNLFFLLSCLFLDLLRLSLVDVSACMFLKMCLIGMKLVGNNMSGERVFESSEVEISDDDESFVEPAINESKNAIIISSDEEITSDEDPDYFPNPKKGLNKNELLQQRTNVIDNVFKTSLANKKTTNEPAPSTSYFSPEKKSGKGDNVTGHVLPVGGVLINFPMKPYGCQVALMFKIITGITKKQNCLLESPTGSGKTLALLCGALAWQHHEYISGISTRENRPPRITCVWRETRVFFGHENSRLIRRNDDAAVGDGGRPGRGDVTRRRAD</sequence>
<dbReference type="Gene3D" id="3.40.50.300">
    <property type="entry name" value="P-loop containing nucleotide triphosphate hydrolases"/>
    <property type="match status" value="1"/>
</dbReference>
<evidence type="ECO:0000256" key="4">
    <source>
        <dbReference type="SAM" id="MobiDB-lite"/>
    </source>
</evidence>
<feature type="compositionally biased region" description="Basic and acidic residues" evidence="4">
    <location>
        <begin position="387"/>
        <end position="399"/>
    </location>
</feature>
<keyword evidence="7" id="KW-1185">Reference proteome</keyword>
<name>A0A4C1YIG3_EUMVA</name>
<keyword evidence="1" id="KW-0547">Nucleotide-binding</keyword>
<proteinExistence type="predicted"/>
<evidence type="ECO:0000313" key="6">
    <source>
        <dbReference type="EMBL" id="GBP75888.1"/>
    </source>
</evidence>
<dbReference type="GO" id="GO:0016787">
    <property type="term" value="F:hydrolase activity"/>
    <property type="evidence" value="ECO:0007669"/>
    <property type="project" value="UniProtKB-KW"/>
</dbReference>
<dbReference type="GO" id="GO:0006289">
    <property type="term" value="P:nucleotide-excision repair"/>
    <property type="evidence" value="ECO:0007669"/>
    <property type="project" value="TreeGrafter"/>
</dbReference>
<feature type="region of interest" description="Disordered" evidence="4">
    <location>
        <begin position="377"/>
        <end position="399"/>
    </location>
</feature>
<dbReference type="PANTHER" id="PTHR11472">
    <property type="entry name" value="DNA REPAIR DEAD HELICASE RAD3/XP-D SUBFAMILY MEMBER"/>
    <property type="match status" value="1"/>
</dbReference>
<dbReference type="InterPro" id="IPR045028">
    <property type="entry name" value="DinG/Rad3-like"/>
</dbReference>
<dbReference type="GO" id="GO:0003678">
    <property type="term" value="F:DNA helicase activity"/>
    <property type="evidence" value="ECO:0007669"/>
    <property type="project" value="TreeGrafter"/>
</dbReference>
<dbReference type="EMBL" id="BGZK01001266">
    <property type="protein sequence ID" value="GBP75888.1"/>
    <property type="molecule type" value="Genomic_DNA"/>
</dbReference>
<keyword evidence="3" id="KW-0067">ATP-binding</keyword>
<organism evidence="6 7">
    <name type="scientific">Eumeta variegata</name>
    <name type="common">Bagworm moth</name>
    <name type="synonym">Eumeta japonica</name>
    <dbReference type="NCBI Taxonomy" id="151549"/>
    <lineage>
        <taxon>Eukaryota</taxon>
        <taxon>Metazoa</taxon>
        <taxon>Ecdysozoa</taxon>
        <taxon>Arthropoda</taxon>
        <taxon>Hexapoda</taxon>
        <taxon>Insecta</taxon>
        <taxon>Pterygota</taxon>
        <taxon>Neoptera</taxon>
        <taxon>Endopterygota</taxon>
        <taxon>Lepidoptera</taxon>
        <taxon>Glossata</taxon>
        <taxon>Ditrysia</taxon>
        <taxon>Tineoidea</taxon>
        <taxon>Psychidae</taxon>
        <taxon>Oiketicinae</taxon>
        <taxon>Eumeta</taxon>
    </lineage>
</organism>
<dbReference type="OrthoDB" id="19182at2759"/>
<dbReference type="GO" id="GO:0005524">
    <property type="term" value="F:ATP binding"/>
    <property type="evidence" value="ECO:0007669"/>
    <property type="project" value="UniProtKB-KW"/>
</dbReference>
<evidence type="ECO:0000256" key="2">
    <source>
        <dbReference type="ARBA" id="ARBA00022801"/>
    </source>
</evidence>
<keyword evidence="2" id="KW-0378">Hydrolase</keyword>
<protein>
    <submittedName>
        <fullName evidence="6">Fanconi anemia group J protein homolog</fullName>
    </submittedName>
</protein>
<dbReference type="SUPFAM" id="SSF52540">
    <property type="entry name" value="P-loop containing nucleoside triphosphate hydrolases"/>
    <property type="match status" value="1"/>
</dbReference>
<feature type="domain" description="Helicase ATP-binding" evidence="5">
    <location>
        <begin position="284"/>
        <end position="399"/>
    </location>
</feature>
<accession>A0A4C1YIG3</accession>
<dbReference type="GO" id="GO:0005634">
    <property type="term" value="C:nucleus"/>
    <property type="evidence" value="ECO:0007669"/>
    <property type="project" value="TreeGrafter"/>
</dbReference>
<evidence type="ECO:0000256" key="1">
    <source>
        <dbReference type="ARBA" id="ARBA00022741"/>
    </source>
</evidence>
<dbReference type="AlphaFoldDB" id="A0A4C1YIG3"/>
<dbReference type="PANTHER" id="PTHR11472:SF47">
    <property type="entry name" value="FANCONI ANEMIA GROUP J PROTEIN"/>
    <property type="match status" value="1"/>
</dbReference>
<evidence type="ECO:0000256" key="3">
    <source>
        <dbReference type="ARBA" id="ARBA00022840"/>
    </source>
</evidence>
<dbReference type="PROSITE" id="PS51193">
    <property type="entry name" value="HELICASE_ATP_BIND_2"/>
    <property type="match status" value="1"/>
</dbReference>
<dbReference type="InterPro" id="IPR027417">
    <property type="entry name" value="P-loop_NTPase"/>
</dbReference>
<evidence type="ECO:0000259" key="5">
    <source>
        <dbReference type="PROSITE" id="PS51193"/>
    </source>
</evidence>
<dbReference type="STRING" id="151549.A0A4C1YIG3"/>
<dbReference type="InterPro" id="IPR014013">
    <property type="entry name" value="Helic_SF1/SF2_ATP-bd_DinG/Rad3"/>
</dbReference>
<dbReference type="GO" id="GO:1990918">
    <property type="term" value="P:double-strand break repair involved in meiotic recombination"/>
    <property type="evidence" value="ECO:0007669"/>
    <property type="project" value="TreeGrafter"/>
</dbReference>
<evidence type="ECO:0000313" key="7">
    <source>
        <dbReference type="Proteomes" id="UP000299102"/>
    </source>
</evidence>
<feature type="compositionally biased region" description="Polar residues" evidence="4">
    <location>
        <begin position="252"/>
        <end position="264"/>
    </location>
</feature>
<comment type="caution">
    <text evidence="6">The sequence shown here is derived from an EMBL/GenBank/DDBJ whole genome shotgun (WGS) entry which is preliminary data.</text>
</comment>
<reference evidence="6 7" key="1">
    <citation type="journal article" date="2019" name="Commun. Biol.">
        <title>The bagworm genome reveals a unique fibroin gene that provides high tensile strength.</title>
        <authorList>
            <person name="Kono N."/>
            <person name="Nakamura H."/>
            <person name="Ohtoshi R."/>
            <person name="Tomita M."/>
            <person name="Numata K."/>
            <person name="Arakawa K."/>
        </authorList>
    </citation>
    <scope>NUCLEOTIDE SEQUENCE [LARGE SCALE GENOMIC DNA]</scope>
</reference>
<feature type="region of interest" description="Disordered" evidence="4">
    <location>
        <begin position="252"/>
        <end position="272"/>
    </location>
</feature>
<gene>
    <name evidence="6" type="primary">Brip1</name>
    <name evidence="6" type="ORF">EVAR_11000_1</name>
</gene>
<dbReference type="Proteomes" id="UP000299102">
    <property type="component" value="Unassembled WGS sequence"/>
</dbReference>